<feature type="region of interest" description="Disordered" evidence="1">
    <location>
        <begin position="295"/>
        <end position="318"/>
    </location>
</feature>
<feature type="region of interest" description="Disordered" evidence="1">
    <location>
        <begin position="192"/>
        <end position="226"/>
    </location>
</feature>
<keyword evidence="4" id="KW-1185">Reference proteome</keyword>
<organism evidence="3 4">
    <name type="scientific">Phytohabitans aurantiacus</name>
    <dbReference type="NCBI Taxonomy" id="3016789"/>
    <lineage>
        <taxon>Bacteria</taxon>
        <taxon>Bacillati</taxon>
        <taxon>Actinomycetota</taxon>
        <taxon>Actinomycetes</taxon>
        <taxon>Micromonosporales</taxon>
        <taxon>Micromonosporaceae</taxon>
    </lineage>
</organism>
<proteinExistence type="predicted"/>
<reference evidence="3" key="1">
    <citation type="submission" date="2022-12" db="EMBL/GenBank/DDBJ databases">
        <title>New Phytohabitans aurantiacus sp. RD004123 nov., an actinomycete isolated from soil.</title>
        <authorList>
            <person name="Triningsih D.W."/>
            <person name="Harunari E."/>
            <person name="Igarashi Y."/>
        </authorList>
    </citation>
    <scope>NUCLEOTIDE SEQUENCE</scope>
    <source>
        <strain evidence="3">RD004123</strain>
    </source>
</reference>
<comment type="caution">
    <text evidence="3">The sequence shown here is derived from an EMBL/GenBank/DDBJ whole genome shotgun (WGS) entry which is preliminary data.</text>
</comment>
<evidence type="ECO:0000313" key="4">
    <source>
        <dbReference type="Proteomes" id="UP001144280"/>
    </source>
</evidence>
<evidence type="ECO:0000256" key="1">
    <source>
        <dbReference type="SAM" id="MobiDB-lite"/>
    </source>
</evidence>
<protein>
    <recommendedName>
        <fullName evidence="2">TniQ domain-containing protein</fullName>
    </recommendedName>
</protein>
<dbReference type="RefSeq" id="WP_281904891.1">
    <property type="nucleotide sequence ID" value="NZ_BSDI01000074.1"/>
</dbReference>
<evidence type="ECO:0000313" key="3">
    <source>
        <dbReference type="EMBL" id="GLI03013.1"/>
    </source>
</evidence>
<accession>A0ABQ5R9E7</accession>
<sequence length="669" mass="74619">MKPDGVLPRSVAPLPDESITGFVLRLAHRLDTSPARLLVVTGLHGSPGTHPSRRLLTQPDPAALRYFAHTTHLSPTEAAGLFLSTFAARYPPATPRPDPASRSGTRTHLERWLLTKSTRYCPHCLVGDRSTIQRRHGGPWQRAWRLPVVFTCPHHRRYLLHQCPTCGGLVHQGDHGHLPRWWDGNLHPTQCRASTHQPPTGDHSDHGACGAWLTDARPGQRPSRAVSATQQRILAALDATGPDQVNCLGQPTSPARYFTDLILLSYLIRRSWPLARDLAPSPALADALDAYLTHPQKPIRRRPNTSQASLRPPDDRAPPLDAVACAALLTTADRLLTLEAPRTLTPHLRHLLGNNQRRLTRQGWAQQFVTDRPDCSEGMRHAFAPILQTYARPGRGRGLRTAIRRVPFGPEHIPQFLQDDWYQQHLARFDGINTAQLRRAAALHLCQTAMGGSIREAASRLGLPDTRKAYRRSYFSVSTVHAWARLRSDPHEFEAAVHDIADRIEATPQPIDYHRRRTALRDWCIDPASWTTIGDQLPGHSRGQHSDLGDRQRDCASIIVWSRITGTERVFAPHPIRDQQPADIAEQWRQRAHVTFARVRDDSEHTREAALDQLLTAYAQWLIRAIDAVGTTPPGPWTGTHPQTSGGISTRDLDTRPPLPAADGGSSRK</sequence>
<dbReference type="Proteomes" id="UP001144280">
    <property type="component" value="Unassembled WGS sequence"/>
</dbReference>
<feature type="domain" description="TniQ" evidence="2">
    <location>
        <begin position="8"/>
        <end position="159"/>
    </location>
</feature>
<dbReference type="EMBL" id="BSDI01000074">
    <property type="protein sequence ID" value="GLI03013.1"/>
    <property type="molecule type" value="Genomic_DNA"/>
</dbReference>
<feature type="region of interest" description="Disordered" evidence="1">
    <location>
        <begin position="631"/>
        <end position="669"/>
    </location>
</feature>
<gene>
    <name evidence="3" type="ORF">Pa4123_82910</name>
</gene>
<evidence type="ECO:0000259" key="2">
    <source>
        <dbReference type="Pfam" id="PF06527"/>
    </source>
</evidence>
<name>A0ABQ5R9E7_9ACTN</name>
<dbReference type="InterPro" id="IPR009492">
    <property type="entry name" value="TniQ"/>
</dbReference>
<dbReference type="Pfam" id="PF06527">
    <property type="entry name" value="TniQ"/>
    <property type="match status" value="1"/>
</dbReference>